<organism evidence="3 4">
    <name type="scientific">Hymenobacter metallilatus</name>
    <dbReference type="NCBI Taxonomy" id="2493666"/>
    <lineage>
        <taxon>Bacteria</taxon>
        <taxon>Pseudomonadati</taxon>
        <taxon>Bacteroidota</taxon>
        <taxon>Cytophagia</taxon>
        <taxon>Cytophagales</taxon>
        <taxon>Hymenobacteraceae</taxon>
        <taxon>Hymenobacter</taxon>
    </lineage>
</organism>
<reference evidence="3 4" key="1">
    <citation type="submission" date="2018-12" db="EMBL/GenBank/DDBJ databases">
        <authorList>
            <person name="Feng G."/>
            <person name="Zhu H."/>
        </authorList>
    </citation>
    <scope>NUCLEOTIDE SEQUENCE [LARGE SCALE GENOMIC DNA]</scope>
    <source>
        <strain evidence="3 4">9PBR-2</strain>
    </source>
</reference>
<dbReference type="Pfam" id="PF13478">
    <property type="entry name" value="XdhC_C"/>
    <property type="match status" value="1"/>
</dbReference>
<dbReference type="InterPro" id="IPR027051">
    <property type="entry name" value="XdhC_Rossmann_dom"/>
</dbReference>
<evidence type="ECO:0000259" key="1">
    <source>
        <dbReference type="Pfam" id="PF02625"/>
    </source>
</evidence>
<proteinExistence type="predicted"/>
<dbReference type="InterPro" id="IPR003777">
    <property type="entry name" value="XdhC_CoxI"/>
</dbReference>
<dbReference type="PANTHER" id="PTHR30388:SF6">
    <property type="entry name" value="XANTHINE DEHYDROGENASE SUBUNIT A-RELATED"/>
    <property type="match status" value="1"/>
</dbReference>
<dbReference type="InterPro" id="IPR052698">
    <property type="entry name" value="MoCofactor_Util/Proc"/>
</dbReference>
<evidence type="ECO:0000313" key="4">
    <source>
        <dbReference type="Proteomes" id="UP000280066"/>
    </source>
</evidence>
<dbReference type="Pfam" id="PF02625">
    <property type="entry name" value="XdhC_CoxI"/>
    <property type="match status" value="1"/>
</dbReference>
<sequence>MDILTATPATPRDMLVWQHAAVNLRAGIPVALLCVLQSVGSSPGRQGFKMTVTAGSLAGSIGGGIMEHKFVELARTLLRQPGFAPVLRHQVHRREAPSNRSGMICSGEQWVLLLPLSAADLPVISRVKQQLRGPGRSRLWLTARGGVQVEELAPPGPHCSVQLGSDWAYSEQIGFRDQATIVGAGHVALALSRVLASLEFDLTVLDDRPGLNTHLLNPFAHYKRTVQYEQLPQEIPAGPHQYVILMTFGYRSDLVALRALLQHPVRYLGVMGSQAKIAEMMAVLRAEGVSEQDLARVHAPIGLPINSRTPEEIAISIAAELIRERNTP</sequence>
<evidence type="ECO:0000259" key="2">
    <source>
        <dbReference type="Pfam" id="PF13478"/>
    </source>
</evidence>
<protein>
    <submittedName>
        <fullName evidence="3">XdhC/CoxI family protein</fullName>
    </submittedName>
</protein>
<dbReference type="EMBL" id="RWIS01000002">
    <property type="protein sequence ID" value="RSK36006.1"/>
    <property type="molecule type" value="Genomic_DNA"/>
</dbReference>
<feature type="domain" description="XdhC- CoxI" evidence="1">
    <location>
        <begin position="24"/>
        <end position="82"/>
    </location>
</feature>
<feature type="domain" description="XdhC Rossmann" evidence="2">
    <location>
        <begin position="181"/>
        <end position="321"/>
    </location>
</feature>
<name>A0A3R9N133_9BACT</name>
<dbReference type="Proteomes" id="UP000280066">
    <property type="component" value="Unassembled WGS sequence"/>
</dbReference>
<gene>
    <name evidence="3" type="ORF">EI290_03690</name>
</gene>
<evidence type="ECO:0000313" key="3">
    <source>
        <dbReference type="EMBL" id="RSK36006.1"/>
    </source>
</evidence>
<comment type="caution">
    <text evidence="3">The sequence shown here is derived from an EMBL/GenBank/DDBJ whole genome shotgun (WGS) entry which is preliminary data.</text>
</comment>
<dbReference type="OrthoDB" id="9773039at2"/>
<dbReference type="AlphaFoldDB" id="A0A3R9N133"/>
<dbReference type="RefSeq" id="WP_125426897.1">
    <property type="nucleotide sequence ID" value="NZ_RWIS01000002.1"/>
</dbReference>
<keyword evidence="4" id="KW-1185">Reference proteome</keyword>
<accession>A0A3R9N133</accession>
<dbReference type="PANTHER" id="PTHR30388">
    <property type="entry name" value="ALDEHYDE OXIDOREDUCTASE MOLYBDENUM COFACTOR ASSEMBLY PROTEIN"/>
    <property type="match status" value="1"/>
</dbReference>
<dbReference type="Gene3D" id="3.40.50.720">
    <property type="entry name" value="NAD(P)-binding Rossmann-like Domain"/>
    <property type="match status" value="1"/>
</dbReference>